<sequence>MIKRILKELKAHAPFTVFGAFTGIVIMIFFSKLPYRVSHNIFYVLHPLHVLLSALVTSAMYKIHKCKDGRIKCNIWVLLIIGYVGSVGIATISDSIIPYIGESLLEMPNRDFHLGFIEKWWLINPLAVIGIVIAYFKPTTKFPHSMHVLVSTWASLFHIIMASGLSLNWLTYIVIFFFLFIAVWIPCCVSDIVFPLLFVQNSKDR</sequence>
<keyword evidence="1" id="KW-0812">Transmembrane</keyword>
<evidence type="ECO:0000313" key="2">
    <source>
        <dbReference type="EMBL" id="OIN95771.1"/>
    </source>
</evidence>
<feature type="transmembrane region" description="Helical" evidence="1">
    <location>
        <begin position="75"/>
        <end position="100"/>
    </location>
</feature>
<protein>
    <submittedName>
        <fullName evidence="2">Uncharacterized protein</fullName>
    </submittedName>
</protein>
<dbReference type="STRING" id="1817893.AUJ66_08385"/>
<reference evidence="2 3" key="1">
    <citation type="journal article" date="2016" name="Environ. Microbiol.">
        <title>Genomic resolution of a cold subsurface aquifer community provides metabolic insights for novel microbes adapted to high CO concentrations.</title>
        <authorList>
            <person name="Probst A.J."/>
            <person name="Castelle C.J."/>
            <person name="Singh A."/>
            <person name="Brown C.T."/>
            <person name="Anantharaman K."/>
            <person name="Sharon I."/>
            <person name="Hug L.A."/>
            <person name="Burstein D."/>
            <person name="Emerson J.B."/>
            <person name="Thomas B.C."/>
            <person name="Banfield J.F."/>
        </authorList>
    </citation>
    <scope>NUCLEOTIDE SEQUENCE [LARGE SCALE GENOMIC DNA]</scope>
    <source>
        <strain evidence="2">CG1_02_38_46</strain>
    </source>
</reference>
<name>A0A1J4S8L1_9BACT</name>
<evidence type="ECO:0000313" key="3">
    <source>
        <dbReference type="Proteomes" id="UP000182278"/>
    </source>
</evidence>
<proteinExistence type="predicted"/>
<feature type="transmembrane region" description="Helical" evidence="1">
    <location>
        <begin position="148"/>
        <end position="167"/>
    </location>
</feature>
<comment type="caution">
    <text evidence="2">The sequence shown here is derived from an EMBL/GenBank/DDBJ whole genome shotgun (WGS) entry which is preliminary data.</text>
</comment>
<dbReference type="Proteomes" id="UP000182278">
    <property type="component" value="Unassembled WGS sequence"/>
</dbReference>
<feature type="transmembrane region" description="Helical" evidence="1">
    <location>
        <begin position="173"/>
        <end position="199"/>
    </location>
</feature>
<feature type="transmembrane region" description="Helical" evidence="1">
    <location>
        <begin position="120"/>
        <end position="136"/>
    </location>
</feature>
<gene>
    <name evidence="2" type="ORF">AUJ66_08385</name>
</gene>
<feature type="transmembrane region" description="Helical" evidence="1">
    <location>
        <begin position="12"/>
        <end position="30"/>
    </location>
</feature>
<organism evidence="2 3">
    <name type="scientific">Candidatus Desantisbacteria bacterium CG1_02_38_46</name>
    <dbReference type="NCBI Taxonomy" id="1817893"/>
    <lineage>
        <taxon>Bacteria</taxon>
        <taxon>Candidatus Desantisiibacteriota</taxon>
    </lineage>
</organism>
<keyword evidence="1" id="KW-0472">Membrane</keyword>
<accession>A0A1J4S8L1</accession>
<keyword evidence="1" id="KW-1133">Transmembrane helix</keyword>
<evidence type="ECO:0000256" key="1">
    <source>
        <dbReference type="SAM" id="Phobius"/>
    </source>
</evidence>
<dbReference type="EMBL" id="MNUO01000128">
    <property type="protein sequence ID" value="OIN95771.1"/>
    <property type="molecule type" value="Genomic_DNA"/>
</dbReference>
<dbReference type="AlphaFoldDB" id="A0A1J4S8L1"/>
<feature type="transmembrane region" description="Helical" evidence="1">
    <location>
        <begin position="42"/>
        <end position="63"/>
    </location>
</feature>